<dbReference type="PANTHER" id="PTHR43353">
    <property type="entry name" value="SUCCINATE-SEMIALDEHYDE DEHYDROGENASE, MITOCHONDRIAL"/>
    <property type="match status" value="1"/>
</dbReference>
<dbReference type="EC" id="1.2.1.79" evidence="6"/>
<dbReference type="PANTHER" id="PTHR43353:SF5">
    <property type="entry name" value="SUCCINATE-SEMIALDEHYDE DEHYDROGENASE, MITOCHONDRIAL"/>
    <property type="match status" value="1"/>
</dbReference>
<keyword evidence="2 4" id="KW-0560">Oxidoreductase</keyword>
<comment type="similarity">
    <text evidence="1 4">Belongs to the aldehyde dehydrogenase family.</text>
</comment>
<dbReference type="SUPFAM" id="SSF53720">
    <property type="entry name" value="ALDH-like"/>
    <property type="match status" value="1"/>
</dbReference>
<dbReference type="Gene3D" id="3.40.605.10">
    <property type="entry name" value="Aldehyde Dehydrogenase, Chain A, domain 1"/>
    <property type="match status" value="1"/>
</dbReference>
<evidence type="ECO:0000259" key="5">
    <source>
        <dbReference type="Pfam" id="PF00171"/>
    </source>
</evidence>
<evidence type="ECO:0000256" key="2">
    <source>
        <dbReference type="ARBA" id="ARBA00023002"/>
    </source>
</evidence>
<dbReference type="Proteomes" id="UP000566324">
    <property type="component" value="Unassembled WGS sequence"/>
</dbReference>
<dbReference type="InterPro" id="IPR029510">
    <property type="entry name" value="Ald_DH_CS_GLU"/>
</dbReference>
<dbReference type="NCBIfam" id="TIGR01780">
    <property type="entry name" value="SSADH"/>
    <property type="match status" value="1"/>
</dbReference>
<organism evidence="6 7">
    <name type="scientific">Sphingosinicella soli</name>
    <dbReference type="NCBI Taxonomy" id="333708"/>
    <lineage>
        <taxon>Bacteria</taxon>
        <taxon>Pseudomonadati</taxon>
        <taxon>Pseudomonadota</taxon>
        <taxon>Alphaproteobacteria</taxon>
        <taxon>Sphingomonadales</taxon>
        <taxon>Sphingosinicellaceae</taxon>
        <taxon>Sphingosinicella</taxon>
    </lineage>
</organism>
<comment type="caution">
    <text evidence="6">The sequence shown here is derived from an EMBL/GenBank/DDBJ whole genome shotgun (WGS) entry which is preliminary data.</text>
</comment>
<protein>
    <submittedName>
        <fullName evidence="6">Succinate-semialdehyde dehydrogenase/glutarate-semialdehyde dehydrogenase</fullName>
        <ecNumber evidence="6">1.2.1.16</ecNumber>
        <ecNumber evidence="6">1.2.1.20</ecNumber>
        <ecNumber evidence="6">1.2.1.79</ecNumber>
    </submittedName>
</protein>
<feature type="domain" description="Aldehyde dehydrogenase" evidence="5">
    <location>
        <begin position="25"/>
        <end position="478"/>
    </location>
</feature>
<proteinExistence type="inferred from homology"/>
<reference evidence="6 7" key="1">
    <citation type="submission" date="2020-08" db="EMBL/GenBank/DDBJ databases">
        <title>Genomic Encyclopedia of Type Strains, Phase IV (KMG-IV): sequencing the most valuable type-strain genomes for metagenomic binning, comparative biology and taxonomic classification.</title>
        <authorList>
            <person name="Goeker M."/>
        </authorList>
    </citation>
    <scope>NUCLEOTIDE SEQUENCE [LARGE SCALE GENOMIC DNA]</scope>
    <source>
        <strain evidence="6 7">DSM 17328</strain>
    </source>
</reference>
<dbReference type="InterPro" id="IPR016163">
    <property type="entry name" value="Ald_DH_C"/>
</dbReference>
<dbReference type="EC" id="1.2.1.16" evidence="6"/>
<dbReference type="CDD" id="cd07103">
    <property type="entry name" value="ALDH_F5_SSADH_GabD"/>
    <property type="match status" value="1"/>
</dbReference>
<dbReference type="Gene3D" id="3.40.309.10">
    <property type="entry name" value="Aldehyde Dehydrogenase, Chain A, domain 2"/>
    <property type="match status" value="1"/>
</dbReference>
<dbReference type="GO" id="GO:0004777">
    <property type="term" value="F:succinate-semialdehyde dehydrogenase (NAD+) activity"/>
    <property type="evidence" value="ECO:0007669"/>
    <property type="project" value="TreeGrafter"/>
</dbReference>
<evidence type="ECO:0000256" key="1">
    <source>
        <dbReference type="ARBA" id="ARBA00009986"/>
    </source>
</evidence>
<dbReference type="GO" id="GO:0102810">
    <property type="term" value="F:glutarate-semialdehyde dehydrogenase (NADP+) activity"/>
    <property type="evidence" value="ECO:0007669"/>
    <property type="project" value="UniProtKB-EC"/>
</dbReference>
<name>A0A7W7AYR5_9SPHN</name>
<evidence type="ECO:0000313" key="6">
    <source>
        <dbReference type="EMBL" id="MBB4630837.1"/>
    </source>
</evidence>
<accession>A0A7W7AYR5</accession>
<keyword evidence="7" id="KW-1185">Reference proteome</keyword>
<dbReference type="InterPro" id="IPR016161">
    <property type="entry name" value="Ald_DH/histidinol_DH"/>
</dbReference>
<dbReference type="FunFam" id="3.40.309.10:FF:000004">
    <property type="entry name" value="Succinate-semialdehyde dehydrogenase I"/>
    <property type="match status" value="1"/>
</dbReference>
<dbReference type="GO" id="GO:0009450">
    <property type="term" value="P:gamma-aminobutyric acid catabolic process"/>
    <property type="evidence" value="ECO:0007669"/>
    <property type="project" value="InterPro"/>
</dbReference>
<evidence type="ECO:0000313" key="7">
    <source>
        <dbReference type="Proteomes" id="UP000566324"/>
    </source>
</evidence>
<evidence type="ECO:0000256" key="4">
    <source>
        <dbReference type="RuleBase" id="RU003345"/>
    </source>
</evidence>
<dbReference type="EMBL" id="JACHNZ010000003">
    <property type="protein sequence ID" value="MBB4630837.1"/>
    <property type="molecule type" value="Genomic_DNA"/>
</dbReference>
<sequence>MMTLPISPAASALIARGLKLGGPASRMFAVLNPANGAHIADVADRSADDMHAAVARAGAAFPAWSARTAKERGAILRRWHGLVVDHADALAEVLTLEQGKPLAEARGEILFGANFIEWFAEEAKRVYGDIIPPHAPDKRCLVLKQPIGVVGAITPWNFPSGMMTRKVAPALAAGCTIVVKPAEDTPLSALALAVLAEDAGLPRNVMSVVTAAQASEVAGVLTASPDVRKLSFTGSTRVGKLLMRQCADTVKKLSLELGGNAPFIVFDDADLDAAVAGAMATKFRNAGQTCVSANRLYVQSGVMDAFARKYAEAVRALKIGDGFASGTQIGPLINAAAVEKVDGLVRDAIGKGALAVLGGGRHPHGGNFYQPTILTGVLPGMEIAGAEIFGPVAPITPFETEAEVIARANDTPYGLAAYFWSRDIGRVFRVAEALEYGMVGANEVLTSNEGAPFGGIKESGIGREGSRYGIEDFVEIKYLALGGIAAAA</sequence>
<dbReference type="AlphaFoldDB" id="A0A7W7AYR5"/>
<dbReference type="InterPro" id="IPR010102">
    <property type="entry name" value="Succ_semiAld_DH"/>
</dbReference>
<dbReference type="GO" id="GO:0036243">
    <property type="term" value="F:succinate-semialdehyde dehydrogenase (NADP+) activity"/>
    <property type="evidence" value="ECO:0007669"/>
    <property type="project" value="UniProtKB-EC"/>
</dbReference>
<dbReference type="FunFam" id="3.40.605.10:FF:000005">
    <property type="entry name" value="Succinate-semialdehyde dehydrogenase I"/>
    <property type="match status" value="1"/>
</dbReference>
<dbReference type="InterPro" id="IPR016162">
    <property type="entry name" value="Ald_DH_N"/>
</dbReference>
<evidence type="ECO:0000256" key="3">
    <source>
        <dbReference type="PROSITE-ProRule" id="PRU10007"/>
    </source>
</evidence>
<gene>
    <name evidence="6" type="ORF">GGQ98_000442</name>
</gene>
<dbReference type="Pfam" id="PF00171">
    <property type="entry name" value="Aldedh"/>
    <property type="match status" value="1"/>
</dbReference>
<dbReference type="InterPro" id="IPR050740">
    <property type="entry name" value="Aldehyde_DH_Superfamily"/>
</dbReference>
<dbReference type="PROSITE" id="PS00687">
    <property type="entry name" value="ALDEHYDE_DEHYDR_GLU"/>
    <property type="match status" value="1"/>
</dbReference>
<dbReference type="EC" id="1.2.1.20" evidence="6"/>
<feature type="active site" evidence="3">
    <location>
        <position position="256"/>
    </location>
</feature>
<dbReference type="InterPro" id="IPR015590">
    <property type="entry name" value="Aldehyde_DH_dom"/>
</dbReference>